<gene>
    <name evidence="2" type="primary">Cnig_chr_I.g3324</name>
    <name evidence="2" type="ORF">B9Z55_003324</name>
</gene>
<evidence type="ECO:0000256" key="1">
    <source>
        <dbReference type="SAM" id="SignalP"/>
    </source>
</evidence>
<evidence type="ECO:0000313" key="3">
    <source>
        <dbReference type="Proteomes" id="UP000230233"/>
    </source>
</evidence>
<proteinExistence type="predicted"/>
<dbReference type="Proteomes" id="UP000230233">
    <property type="component" value="Chromosome I"/>
</dbReference>
<comment type="caution">
    <text evidence="2">The sequence shown here is derived from an EMBL/GenBank/DDBJ whole genome shotgun (WGS) entry which is preliminary data.</text>
</comment>
<dbReference type="AlphaFoldDB" id="A0A2G5VQ08"/>
<reference evidence="3" key="1">
    <citation type="submission" date="2017-10" db="EMBL/GenBank/DDBJ databases">
        <title>Rapid genome shrinkage in a self-fertile nematode reveals novel sperm competition proteins.</title>
        <authorList>
            <person name="Yin D."/>
            <person name="Schwarz E.M."/>
            <person name="Thomas C.G."/>
            <person name="Felde R.L."/>
            <person name="Korf I.F."/>
            <person name="Cutter A.D."/>
            <person name="Schartner C.M."/>
            <person name="Ralston E.J."/>
            <person name="Meyer B.J."/>
            <person name="Haag E.S."/>
        </authorList>
    </citation>
    <scope>NUCLEOTIDE SEQUENCE [LARGE SCALE GENOMIC DNA]</scope>
    <source>
        <strain evidence="3">JU1422</strain>
    </source>
</reference>
<sequence length="255" mass="29211">MTPILLFLLFPTVIHGCLVIRYSVPPKCECVSMTLDQSNVQETVGNLVFYKNLTNYPISKPIIKIDDCSVSVYCEGDSSLVIFDKEEAVMFGAYAADGFCDPYKQKWIIENESEMKTYDKIDAVCVDYAKRIDNCKCPPVLIDSDNIKQHLSNHSKILYLSRLILEKPEIFHYDENSCITSFDCTYRTFAAFPDWYADWGKYVKLDCDQNTSQFTIQTETYSKNFTEVVPVAYIACFPSQAPVISPYTEPPINFR</sequence>
<evidence type="ECO:0008006" key="4">
    <source>
        <dbReference type="Google" id="ProtNLM"/>
    </source>
</evidence>
<feature type="signal peptide" evidence="1">
    <location>
        <begin position="1"/>
        <end position="16"/>
    </location>
</feature>
<accession>A0A2G5VQ08</accession>
<feature type="chain" id="PRO_5013828570" description="DUF281 domain-containing protein" evidence="1">
    <location>
        <begin position="17"/>
        <end position="255"/>
    </location>
</feature>
<name>A0A2G5VQ08_9PELO</name>
<protein>
    <recommendedName>
        <fullName evidence="4">DUF281 domain-containing protein</fullName>
    </recommendedName>
</protein>
<keyword evidence="3" id="KW-1185">Reference proteome</keyword>
<dbReference type="OrthoDB" id="5862187at2759"/>
<evidence type="ECO:0000313" key="2">
    <source>
        <dbReference type="EMBL" id="PIC53761.1"/>
    </source>
</evidence>
<keyword evidence="1" id="KW-0732">Signal</keyword>
<dbReference type="EMBL" id="PDUG01000001">
    <property type="protein sequence ID" value="PIC53761.1"/>
    <property type="molecule type" value="Genomic_DNA"/>
</dbReference>
<organism evidence="2 3">
    <name type="scientific">Caenorhabditis nigoni</name>
    <dbReference type="NCBI Taxonomy" id="1611254"/>
    <lineage>
        <taxon>Eukaryota</taxon>
        <taxon>Metazoa</taxon>
        <taxon>Ecdysozoa</taxon>
        <taxon>Nematoda</taxon>
        <taxon>Chromadorea</taxon>
        <taxon>Rhabditida</taxon>
        <taxon>Rhabditina</taxon>
        <taxon>Rhabditomorpha</taxon>
        <taxon>Rhabditoidea</taxon>
        <taxon>Rhabditidae</taxon>
        <taxon>Peloderinae</taxon>
        <taxon>Caenorhabditis</taxon>
    </lineage>
</organism>